<dbReference type="InterPro" id="IPR007346">
    <property type="entry name" value="Endonuclease-I"/>
</dbReference>
<feature type="chain" id="PRO_5037340791" description="Endonuclease YhcR N-terminal domain-containing protein" evidence="3">
    <location>
        <begin position="45"/>
        <end position="393"/>
    </location>
</feature>
<dbReference type="PANTHER" id="PTHR33607">
    <property type="entry name" value="ENDONUCLEASE-1"/>
    <property type="match status" value="1"/>
</dbReference>
<organism evidence="5 6">
    <name type="scientific">Promicromonospora soli</name>
    <dbReference type="NCBI Taxonomy" id="2035533"/>
    <lineage>
        <taxon>Bacteria</taxon>
        <taxon>Bacillati</taxon>
        <taxon>Actinomycetota</taxon>
        <taxon>Actinomycetes</taxon>
        <taxon>Micrococcales</taxon>
        <taxon>Promicromonosporaceae</taxon>
        <taxon>Promicromonospora</taxon>
    </lineage>
</organism>
<dbReference type="GO" id="GO:0004518">
    <property type="term" value="F:nuclease activity"/>
    <property type="evidence" value="ECO:0007669"/>
    <property type="project" value="UniProtKB-KW"/>
</dbReference>
<dbReference type="InterPro" id="IPR044925">
    <property type="entry name" value="His-Me_finger_sf"/>
</dbReference>
<comment type="caution">
    <text evidence="5">The sequence shown here is derived from an EMBL/GenBank/DDBJ whole genome shotgun (WGS) entry which is preliminary data.</text>
</comment>
<evidence type="ECO:0000313" key="5">
    <source>
        <dbReference type="EMBL" id="GHH76949.1"/>
    </source>
</evidence>
<dbReference type="Proteomes" id="UP000627369">
    <property type="component" value="Unassembled WGS sequence"/>
</dbReference>
<dbReference type="SUPFAM" id="SSF54060">
    <property type="entry name" value="His-Me finger endonucleases"/>
    <property type="match status" value="1"/>
</dbReference>
<dbReference type="Pfam" id="PF19886">
    <property type="entry name" value="DUF6359"/>
    <property type="match status" value="1"/>
</dbReference>
<reference evidence="5" key="2">
    <citation type="submission" date="2020-09" db="EMBL/GenBank/DDBJ databases">
        <authorList>
            <person name="Sun Q."/>
            <person name="Zhou Y."/>
        </authorList>
    </citation>
    <scope>NUCLEOTIDE SEQUENCE</scope>
    <source>
        <strain evidence="5">CGMCC 4.7398</strain>
    </source>
</reference>
<keyword evidence="3" id="KW-0732">Signal</keyword>
<evidence type="ECO:0000256" key="3">
    <source>
        <dbReference type="SAM" id="SignalP"/>
    </source>
</evidence>
<evidence type="ECO:0000259" key="4">
    <source>
        <dbReference type="Pfam" id="PF19886"/>
    </source>
</evidence>
<dbReference type="GO" id="GO:0016787">
    <property type="term" value="F:hydrolase activity"/>
    <property type="evidence" value="ECO:0007669"/>
    <property type="project" value="UniProtKB-KW"/>
</dbReference>
<evidence type="ECO:0000256" key="2">
    <source>
        <dbReference type="ARBA" id="ARBA00022801"/>
    </source>
</evidence>
<keyword evidence="2" id="KW-0378">Hydrolase</keyword>
<dbReference type="EMBL" id="BNAS01000006">
    <property type="protein sequence ID" value="GHH76949.1"/>
    <property type="molecule type" value="Genomic_DNA"/>
</dbReference>
<name>A0A919G3D5_9MICO</name>
<dbReference type="InterPro" id="IPR045939">
    <property type="entry name" value="YhcR_N"/>
</dbReference>
<feature type="signal peptide" evidence="3">
    <location>
        <begin position="1"/>
        <end position="44"/>
    </location>
</feature>
<proteinExistence type="predicted"/>
<dbReference type="Pfam" id="PF04231">
    <property type="entry name" value="Endonuclease_1"/>
    <property type="match status" value="1"/>
</dbReference>
<protein>
    <recommendedName>
        <fullName evidence="4">Endonuclease YhcR N-terminal domain-containing protein</fullName>
    </recommendedName>
</protein>
<dbReference type="AlphaFoldDB" id="A0A919G3D5"/>
<sequence>MTYGQFMRQLLGRPARPALLALSLALVLLALAFAQVGASAPGHAATPITVAQATSTQNGSTATVRGYVVGQPTATSTVVTSGFPNDYALALADTPGETSTARMVYVQIPTAFRSGYGLASNPSLMGKQLDVTGALSAYFSHPGLRNGTAFAVVGSGGGDDGGGQAEPAGYYDAAAGRTGTALRSALHGIIDNHTGVSYTTVWTALRETDEDPNNPNNVIELYSGTSISKTSNGGDPDDWNREHTWAQSHGDFGTATGPGTDLHHLRPTDVTVNSTRGNKDFDNGGSAVSECPDCFTDANSFEPADNVKGDVARMLFYMAVRYEGDDGWPNLELNDSSSNGSVPLHGRITVLLAWHAADPVSATERRRNEIIYTDWQGNRNPFIDHPEWAEQVW</sequence>
<accession>A0A919G3D5</accession>
<evidence type="ECO:0000256" key="1">
    <source>
        <dbReference type="ARBA" id="ARBA00022722"/>
    </source>
</evidence>
<keyword evidence="1" id="KW-0540">Nuclease</keyword>
<gene>
    <name evidence="5" type="ORF">GCM10017772_36600</name>
</gene>
<keyword evidence="6" id="KW-1185">Reference proteome</keyword>
<evidence type="ECO:0000313" key="6">
    <source>
        <dbReference type="Proteomes" id="UP000627369"/>
    </source>
</evidence>
<reference evidence="5" key="1">
    <citation type="journal article" date="2014" name="Int. J. Syst. Evol. Microbiol.">
        <title>Complete genome sequence of Corynebacterium casei LMG S-19264T (=DSM 44701T), isolated from a smear-ripened cheese.</title>
        <authorList>
            <consortium name="US DOE Joint Genome Institute (JGI-PGF)"/>
            <person name="Walter F."/>
            <person name="Albersmeier A."/>
            <person name="Kalinowski J."/>
            <person name="Ruckert C."/>
        </authorList>
    </citation>
    <scope>NUCLEOTIDE SEQUENCE</scope>
    <source>
        <strain evidence="5">CGMCC 4.7398</strain>
    </source>
</reference>
<dbReference type="PANTHER" id="PTHR33607:SF2">
    <property type="entry name" value="ENDONUCLEASE-1"/>
    <property type="match status" value="1"/>
</dbReference>
<feature type="domain" description="Endonuclease YhcR N-terminal" evidence="4">
    <location>
        <begin position="48"/>
        <end position="151"/>
    </location>
</feature>